<sequence length="52" mass="5608">MQLSAWCSTFPQCCQDTIPGSGIFAGGAYAQSFALCSNPIYKFQAQKSNLIN</sequence>
<comment type="caution">
    <text evidence="1">The sequence shown here is derived from an EMBL/GenBank/DDBJ whole genome shotgun (WGS) entry which is preliminary data.</text>
</comment>
<name>H1LKJ2_9LACO</name>
<organism evidence="1 2">
    <name type="scientific">Lentilactobacillus kisonensis F0435</name>
    <dbReference type="NCBI Taxonomy" id="797516"/>
    <lineage>
        <taxon>Bacteria</taxon>
        <taxon>Bacillati</taxon>
        <taxon>Bacillota</taxon>
        <taxon>Bacilli</taxon>
        <taxon>Lactobacillales</taxon>
        <taxon>Lactobacillaceae</taxon>
        <taxon>Lentilactobacillus</taxon>
    </lineage>
</organism>
<protein>
    <submittedName>
        <fullName evidence="1">Uncharacterized protein</fullName>
    </submittedName>
</protein>
<dbReference type="EMBL" id="AGRJ01000269">
    <property type="protein sequence ID" value="EHO46641.1"/>
    <property type="molecule type" value="Genomic_DNA"/>
</dbReference>
<accession>H1LKJ2</accession>
<evidence type="ECO:0000313" key="2">
    <source>
        <dbReference type="Proteomes" id="UP000005025"/>
    </source>
</evidence>
<evidence type="ECO:0000313" key="1">
    <source>
        <dbReference type="EMBL" id="EHO46641.1"/>
    </source>
</evidence>
<proteinExistence type="predicted"/>
<gene>
    <name evidence="1" type="ORF">HMPREF9104_03146</name>
</gene>
<dbReference type="Proteomes" id="UP000005025">
    <property type="component" value="Unassembled WGS sequence"/>
</dbReference>
<reference evidence="1 2" key="1">
    <citation type="submission" date="2011-09" db="EMBL/GenBank/DDBJ databases">
        <authorList>
            <person name="Weinstock G."/>
            <person name="Sodergren E."/>
            <person name="Clifton S."/>
            <person name="Fulton L."/>
            <person name="Fulton B."/>
            <person name="Courtney L."/>
            <person name="Fronick C."/>
            <person name="Harrison M."/>
            <person name="Strong C."/>
            <person name="Farmer C."/>
            <person name="Delahaunty K."/>
            <person name="Markovic C."/>
            <person name="Hall O."/>
            <person name="Minx P."/>
            <person name="Tomlinson C."/>
            <person name="Mitreva M."/>
            <person name="Hou S."/>
            <person name="Chen J."/>
            <person name="Wollam A."/>
            <person name="Pepin K.H."/>
            <person name="Johnson M."/>
            <person name="Bhonagiri V."/>
            <person name="Zhang X."/>
            <person name="Suruliraj S."/>
            <person name="Warren W."/>
            <person name="Chinwalla A."/>
            <person name="Mardis E.R."/>
            <person name="Wilson R.K."/>
        </authorList>
    </citation>
    <scope>NUCLEOTIDE SEQUENCE [LARGE SCALE GENOMIC DNA]</scope>
    <source>
        <strain evidence="1 2">F0435</strain>
    </source>
</reference>
<dbReference type="HOGENOM" id="CLU_3081152_0_0_9"/>
<dbReference type="AlphaFoldDB" id="H1LKJ2"/>